<evidence type="ECO:0000313" key="8">
    <source>
        <dbReference type="EMBL" id="MFC4699235.1"/>
    </source>
</evidence>
<evidence type="ECO:0000256" key="3">
    <source>
        <dbReference type="ARBA" id="ARBA00022692"/>
    </source>
</evidence>
<evidence type="ECO:0000256" key="5">
    <source>
        <dbReference type="ARBA" id="ARBA00023136"/>
    </source>
</evidence>
<evidence type="ECO:0000256" key="1">
    <source>
        <dbReference type="ARBA" id="ARBA00004141"/>
    </source>
</evidence>
<protein>
    <submittedName>
        <fullName evidence="8">DMT family transporter</fullName>
    </submittedName>
</protein>
<evidence type="ECO:0000256" key="2">
    <source>
        <dbReference type="ARBA" id="ARBA00007362"/>
    </source>
</evidence>
<feature type="transmembrane region" description="Helical" evidence="6">
    <location>
        <begin position="246"/>
        <end position="264"/>
    </location>
</feature>
<proteinExistence type="inferred from homology"/>
<comment type="similarity">
    <text evidence="2">Belongs to the EamA transporter family.</text>
</comment>
<keyword evidence="4 6" id="KW-1133">Transmembrane helix</keyword>
<comment type="subcellular location">
    <subcellularLocation>
        <location evidence="1">Membrane</location>
        <topology evidence="1">Multi-pass membrane protein</topology>
    </subcellularLocation>
</comment>
<feature type="transmembrane region" description="Helical" evidence="6">
    <location>
        <begin position="215"/>
        <end position="234"/>
    </location>
</feature>
<feature type="transmembrane region" description="Helical" evidence="6">
    <location>
        <begin position="32"/>
        <end position="53"/>
    </location>
</feature>
<dbReference type="InterPro" id="IPR050638">
    <property type="entry name" value="AA-Vitamin_Transporters"/>
</dbReference>
<keyword evidence="5 6" id="KW-0472">Membrane</keyword>
<dbReference type="EMBL" id="JBHSGU010000002">
    <property type="protein sequence ID" value="MFC4699235.1"/>
    <property type="molecule type" value="Genomic_DNA"/>
</dbReference>
<dbReference type="InterPro" id="IPR000620">
    <property type="entry name" value="EamA_dom"/>
</dbReference>
<dbReference type="Pfam" id="PF00892">
    <property type="entry name" value="EamA"/>
    <property type="match status" value="2"/>
</dbReference>
<feature type="transmembrane region" description="Helical" evidence="6">
    <location>
        <begin position="150"/>
        <end position="169"/>
    </location>
</feature>
<dbReference type="SUPFAM" id="SSF103481">
    <property type="entry name" value="Multidrug resistance efflux transporter EmrE"/>
    <property type="match status" value="2"/>
</dbReference>
<evidence type="ECO:0000256" key="4">
    <source>
        <dbReference type="ARBA" id="ARBA00022989"/>
    </source>
</evidence>
<keyword evidence="3 6" id="KW-0812">Transmembrane</keyword>
<name>A0ABV9LUD3_9ALTE</name>
<dbReference type="Proteomes" id="UP001595897">
    <property type="component" value="Unassembled WGS sequence"/>
</dbReference>
<feature type="transmembrane region" description="Helical" evidence="6">
    <location>
        <begin position="120"/>
        <end position="138"/>
    </location>
</feature>
<evidence type="ECO:0000259" key="7">
    <source>
        <dbReference type="Pfam" id="PF00892"/>
    </source>
</evidence>
<sequence>MLNSNVFLFSTCVLIWGSTWIAITFQTGETPVMVSVALRFAIAAVLLGIWCKIRSISLRIAPGQHKYLFAAGVFLYCMDYSFLYAAEQHMISALLAVLSSSVIYFNVVLRRIILGKAIRLEVIIGATIGLLGIALIFAPEFEKMSLTEGISLGLLFATASFLSAAFGNITSERILDRQTGVIPMNFWAMSYGVACTSLIALFSGMEFSLPDQPSYYYSLVYLSVFGSVLAFGSYMKLLKQIGSDKAAYVVLVYPVVALIISTFFEAYLWTQYSIVGVVFVIIGNAVAMGKANRLLSRWTD</sequence>
<dbReference type="PANTHER" id="PTHR32322:SF2">
    <property type="entry name" value="EAMA DOMAIN-CONTAINING PROTEIN"/>
    <property type="match status" value="1"/>
</dbReference>
<reference evidence="9" key="1">
    <citation type="journal article" date="2019" name="Int. J. Syst. Evol. Microbiol.">
        <title>The Global Catalogue of Microorganisms (GCM) 10K type strain sequencing project: providing services to taxonomists for standard genome sequencing and annotation.</title>
        <authorList>
            <consortium name="The Broad Institute Genomics Platform"/>
            <consortium name="The Broad Institute Genome Sequencing Center for Infectious Disease"/>
            <person name="Wu L."/>
            <person name="Ma J."/>
        </authorList>
    </citation>
    <scope>NUCLEOTIDE SEQUENCE [LARGE SCALE GENOMIC DNA]</scope>
    <source>
        <strain evidence="9">KACC 12507</strain>
    </source>
</reference>
<feature type="transmembrane region" description="Helical" evidence="6">
    <location>
        <begin position="270"/>
        <end position="287"/>
    </location>
</feature>
<feature type="transmembrane region" description="Helical" evidence="6">
    <location>
        <begin position="7"/>
        <end position="26"/>
    </location>
</feature>
<evidence type="ECO:0000256" key="6">
    <source>
        <dbReference type="SAM" id="Phobius"/>
    </source>
</evidence>
<comment type="caution">
    <text evidence="8">The sequence shown here is derived from an EMBL/GenBank/DDBJ whole genome shotgun (WGS) entry which is preliminary data.</text>
</comment>
<feature type="transmembrane region" description="Helical" evidence="6">
    <location>
        <begin position="181"/>
        <end position="203"/>
    </location>
</feature>
<evidence type="ECO:0000313" key="9">
    <source>
        <dbReference type="Proteomes" id="UP001595897"/>
    </source>
</evidence>
<keyword evidence="9" id="KW-1185">Reference proteome</keyword>
<feature type="transmembrane region" description="Helical" evidence="6">
    <location>
        <begin position="65"/>
        <end position="84"/>
    </location>
</feature>
<feature type="domain" description="EamA" evidence="7">
    <location>
        <begin position="6"/>
        <end position="137"/>
    </location>
</feature>
<accession>A0ABV9LUD3</accession>
<organism evidence="8 9">
    <name type="scientific">Glaciecola siphonariae</name>
    <dbReference type="NCBI Taxonomy" id="521012"/>
    <lineage>
        <taxon>Bacteria</taxon>
        <taxon>Pseudomonadati</taxon>
        <taxon>Pseudomonadota</taxon>
        <taxon>Gammaproteobacteria</taxon>
        <taxon>Alteromonadales</taxon>
        <taxon>Alteromonadaceae</taxon>
        <taxon>Glaciecola</taxon>
    </lineage>
</organism>
<gene>
    <name evidence="8" type="ORF">ACFO4O_03570</name>
</gene>
<feature type="transmembrane region" description="Helical" evidence="6">
    <location>
        <begin position="90"/>
        <end position="108"/>
    </location>
</feature>
<dbReference type="RefSeq" id="WP_382405989.1">
    <property type="nucleotide sequence ID" value="NZ_JBHSGU010000002.1"/>
</dbReference>
<dbReference type="PANTHER" id="PTHR32322">
    <property type="entry name" value="INNER MEMBRANE TRANSPORTER"/>
    <property type="match status" value="1"/>
</dbReference>
<feature type="domain" description="EamA" evidence="7">
    <location>
        <begin position="152"/>
        <end position="286"/>
    </location>
</feature>
<dbReference type="InterPro" id="IPR037185">
    <property type="entry name" value="EmrE-like"/>
</dbReference>